<keyword evidence="6" id="KW-1003">Cell membrane</keyword>
<dbReference type="PANTHER" id="PTHR36122">
    <property type="entry name" value="NICOTINAMIDE RIBOSIDE TRANSPORTER PNUC"/>
    <property type="match status" value="1"/>
</dbReference>
<evidence type="ECO:0000313" key="11">
    <source>
        <dbReference type="EMBL" id="ACJ29631.1"/>
    </source>
</evidence>
<dbReference type="AlphaFoldDB" id="B8CPQ5"/>
<evidence type="ECO:0000256" key="5">
    <source>
        <dbReference type="ARBA" id="ARBA00022448"/>
    </source>
</evidence>
<feature type="transmembrane region" description="Helical" evidence="10">
    <location>
        <begin position="127"/>
        <end position="145"/>
    </location>
</feature>
<dbReference type="GO" id="GO:0034257">
    <property type="term" value="F:nicotinamide riboside transmembrane transporter activity"/>
    <property type="evidence" value="ECO:0007669"/>
    <property type="project" value="InterPro"/>
</dbReference>
<feature type="transmembrane region" description="Helical" evidence="10">
    <location>
        <begin position="199"/>
        <end position="218"/>
    </location>
</feature>
<evidence type="ECO:0000256" key="4">
    <source>
        <dbReference type="ARBA" id="ARBA00017522"/>
    </source>
</evidence>
<evidence type="ECO:0000256" key="6">
    <source>
        <dbReference type="ARBA" id="ARBA00022475"/>
    </source>
</evidence>
<evidence type="ECO:0000313" key="12">
    <source>
        <dbReference type="Proteomes" id="UP000000753"/>
    </source>
</evidence>
<organism evidence="11 12">
    <name type="scientific">Shewanella piezotolerans (strain WP3 / JCM 13877)</name>
    <dbReference type="NCBI Taxonomy" id="225849"/>
    <lineage>
        <taxon>Bacteria</taxon>
        <taxon>Pseudomonadati</taxon>
        <taxon>Pseudomonadota</taxon>
        <taxon>Gammaproteobacteria</taxon>
        <taxon>Alteromonadales</taxon>
        <taxon>Shewanellaceae</taxon>
        <taxon>Shewanella</taxon>
    </lineage>
</organism>
<dbReference type="GO" id="GO:0005886">
    <property type="term" value="C:plasma membrane"/>
    <property type="evidence" value="ECO:0007669"/>
    <property type="project" value="UniProtKB-SubCell"/>
</dbReference>
<evidence type="ECO:0000256" key="8">
    <source>
        <dbReference type="ARBA" id="ARBA00022989"/>
    </source>
</evidence>
<proteinExistence type="inferred from homology"/>
<dbReference type="InterPro" id="IPR006419">
    <property type="entry name" value="NMN_transpt_PnuC"/>
</dbReference>
<feature type="transmembrane region" description="Helical" evidence="10">
    <location>
        <begin position="89"/>
        <end position="106"/>
    </location>
</feature>
<keyword evidence="5" id="KW-0813">Transport</keyword>
<feature type="transmembrane region" description="Helical" evidence="10">
    <location>
        <begin position="40"/>
        <end position="57"/>
    </location>
</feature>
<reference evidence="11 12" key="1">
    <citation type="journal article" date="2008" name="PLoS ONE">
        <title>Environmental adaptation: genomic analysis of the piezotolerant and psychrotolerant deep-sea iron reducing bacterium Shewanella piezotolerans WP3.</title>
        <authorList>
            <person name="Wang F."/>
            <person name="Wang J."/>
            <person name="Jian H."/>
            <person name="Zhang B."/>
            <person name="Li S."/>
            <person name="Wang F."/>
            <person name="Zeng X."/>
            <person name="Gao L."/>
            <person name="Bartlett D.H."/>
            <person name="Yu J."/>
            <person name="Hu S."/>
            <person name="Xiao X."/>
        </authorList>
    </citation>
    <scope>NUCLEOTIDE SEQUENCE [LARGE SCALE GENOMIC DNA]</scope>
    <source>
        <strain evidence="12">WP3 / JCM 13877</strain>
    </source>
</reference>
<comment type="function">
    <text evidence="1">Required for nicotinamide riboside transport across the inner membrane.</text>
</comment>
<keyword evidence="9 10" id="KW-0472">Membrane</keyword>
<keyword evidence="12" id="KW-1185">Reference proteome</keyword>
<comment type="similarity">
    <text evidence="3">Belongs to the nicotinamide ribonucleoside (NR) uptake permease (TC 4.B.1) family.</text>
</comment>
<dbReference type="PANTHER" id="PTHR36122:SF2">
    <property type="entry name" value="NICOTINAMIDE RIBOSIDE TRANSPORTER PNUC"/>
    <property type="match status" value="1"/>
</dbReference>
<dbReference type="KEGG" id="swp:swp_2905"/>
<comment type="subcellular location">
    <subcellularLocation>
        <location evidence="2">Cell membrane</location>
        <topology evidence="2">Multi-pass membrane protein</topology>
    </subcellularLocation>
</comment>
<dbReference type="HOGENOM" id="CLU_076589_2_0_6"/>
<dbReference type="Proteomes" id="UP000000753">
    <property type="component" value="Chromosome"/>
</dbReference>
<name>B8CPQ5_SHEPW</name>
<dbReference type="STRING" id="225849.swp_2905"/>
<evidence type="ECO:0000256" key="1">
    <source>
        <dbReference type="ARBA" id="ARBA00002672"/>
    </source>
</evidence>
<feature type="transmembrane region" description="Helical" evidence="10">
    <location>
        <begin position="151"/>
        <end position="171"/>
    </location>
</feature>
<evidence type="ECO:0000256" key="9">
    <source>
        <dbReference type="ARBA" id="ARBA00023136"/>
    </source>
</evidence>
<evidence type="ECO:0000256" key="3">
    <source>
        <dbReference type="ARBA" id="ARBA00006669"/>
    </source>
</evidence>
<keyword evidence="8 10" id="KW-1133">Transmembrane helix</keyword>
<dbReference type="NCBIfam" id="TIGR01528">
    <property type="entry name" value="NMN_trans_PnuC"/>
    <property type="match status" value="1"/>
</dbReference>
<sequence>MWLFTFYFKRFLIERYGFMVDFWQLTNEGFAAVFSDAQALTGWEAIAVLLALAYLIFAMRGSVWCWPAALTSTAIYTVLFWKVSLLMESVLNVYYMAMAVYGYWMWTKGGKAHEGVSIVSWSLSTHIKLIAVTSFISVVIGYFMATQTQASFPYLDAATTCFAVMSTFLVAKKVLENWIYWFVIDAVSIYLYVSKGLMLTAALFVFYVVMVVFGYLMWRKKMHTQQSRIPLSPGIA</sequence>
<dbReference type="Pfam" id="PF04973">
    <property type="entry name" value="NMN_transporter"/>
    <property type="match status" value="1"/>
</dbReference>
<keyword evidence="7 10" id="KW-0812">Transmembrane</keyword>
<evidence type="ECO:0000256" key="7">
    <source>
        <dbReference type="ARBA" id="ARBA00022692"/>
    </source>
</evidence>
<evidence type="ECO:0000256" key="10">
    <source>
        <dbReference type="SAM" id="Phobius"/>
    </source>
</evidence>
<dbReference type="eggNOG" id="COG3201">
    <property type="taxonomic scope" value="Bacteria"/>
</dbReference>
<accession>B8CPQ5</accession>
<protein>
    <recommendedName>
        <fullName evidence="4">Nicotinamide riboside transporter PnuC</fullName>
    </recommendedName>
</protein>
<gene>
    <name evidence="11" type="ordered locus">swp_2905</name>
</gene>
<dbReference type="EMBL" id="CP000472">
    <property type="protein sequence ID" value="ACJ29631.1"/>
    <property type="molecule type" value="Genomic_DNA"/>
</dbReference>
<evidence type="ECO:0000256" key="2">
    <source>
        <dbReference type="ARBA" id="ARBA00004651"/>
    </source>
</evidence>